<name>S3ZVS5_9ACTN</name>
<dbReference type="InterPro" id="IPR045677">
    <property type="entry name" value="DUF6197"/>
</dbReference>
<dbReference type="OrthoDB" id="4338297at2"/>
<sequence>MPAAPPAVPAPRTFWSGEALAAAVDEVFAEALAEELTTALNDPGRAARPAIVLPDTDTLITQAGIVTGPCPPDPPAPSALEDRLHTAAGLGKQAAWLLLKYTLLTLTSPLWLGLRLLVHALASPPPPALAPSPEQQQALKAAEFLELTSQYIHERGWTQHTLSSHRGVCVIGAERDLIRARAASRTTARDANTHLQAVIGTAYIPWWNDRFRRTEAQVHQALLTAAERARAAAQ</sequence>
<dbReference type="PATRIC" id="fig|1286094.4.peg.42"/>
<gene>
    <name evidence="1" type="ORF">STRAU_0045</name>
</gene>
<evidence type="ECO:0000313" key="2">
    <source>
        <dbReference type="Proteomes" id="UP000014629"/>
    </source>
</evidence>
<keyword evidence="2" id="KW-1185">Reference proteome</keyword>
<dbReference type="Proteomes" id="UP000014629">
    <property type="component" value="Unassembled WGS sequence"/>
</dbReference>
<accession>S3ZVS5</accession>
<proteinExistence type="predicted"/>
<evidence type="ECO:0000313" key="1">
    <source>
        <dbReference type="EMBL" id="EPH46879.1"/>
    </source>
</evidence>
<comment type="caution">
    <text evidence="1">The sequence shown here is derived from an EMBL/GenBank/DDBJ whole genome shotgun (WGS) entry which is preliminary data.</text>
</comment>
<dbReference type="EMBL" id="AOPZ01000003">
    <property type="protein sequence ID" value="EPH46879.1"/>
    <property type="molecule type" value="Genomic_DNA"/>
</dbReference>
<protein>
    <submittedName>
        <fullName evidence="1">Uncharacterized protein</fullName>
    </submittedName>
</protein>
<organism evidence="1 2">
    <name type="scientific">Streptomyces aurantiacus JA 4570</name>
    <dbReference type="NCBI Taxonomy" id="1286094"/>
    <lineage>
        <taxon>Bacteria</taxon>
        <taxon>Bacillati</taxon>
        <taxon>Actinomycetota</taxon>
        <taxon>Actinomycetes</taxon>
        <taxon>Kitasatosporales</taxon>
        <taxon>Streptomycetaceae</taxon>
        <taxon>Streptomyces</taxon>
        <taxon>Streptomyces aurantiacus group</taxon>
    </lineage>
</organism>
<dbReference type="RefSeq" id="WP_016638181.1">
    <property type="nucleotide sequence ID" value="NZ_AOPZ01000003.1"/>
</dbReference>
<dbReference type="Pfam" id="PF19698">
    <property type="entry name" value="DUF6197"/>
    <property type="match status" value="1"/>
</dbReference>
<dbReference type="AlphaFoldDB" id="S3ZVS5"/>
<reference evidence="1 2" key="1">
    <citation type="submission" date="2013-02" db="EMBL/GenBank/DDBJ databases">
        <title>Draft Genome Sequence of Streptomyces aurantiacus, Which Produces Setomimycin.</title>
        <authorList>
            <person name="Gruening B.A."/>
            <person name="Praeg A."/>
            <person name="Erxleben A."/>
            <person name="Guenther S."/>
            <person name="Mueller M."/>
        </authorList>
    </citation>
    <scope>NUCLEOTIDE SEQUENCE [LARGE SCALE GENOMIC DNA]</scope>
    <source>
        <strain evidence="1 2">JA 4570</strain>
    </source>
</reference>